<keyword evidence="12" id="KW-1185">Reference proteome</keyword>
<keyword evidence="5" id="KW-0285">Flavoprotein</keyword>
<evidence type="ECO:0000259" key="10">
    <source>
        <dbReference type="SMART" id="SM00900"/>
    </source>
</evidence>
<dbReference type="InterPro" id="IPR027477">
    <property type="entry name" value="Succ_DH/fumarate_Rdtase_cat_sf"/>
</dbReference>
<dbReference type="Pfam" id="PF04205">
    <property type="entry name" value="FMN_bind"/>
    <property type="match status" value="1"/>
</dbReference>
<sequence length="625" mass="68275">MFKSVNSNWDATYDVIVLGFGGAGATAARFAADNGAKVLIVDSAPEGHEGGNTRYAGQVISTGHDLDDLRNYYDDLAHPLSYDHELMETYVEGLYDMPNFVKKYLGVEKPFVMDEHPDSPVSKALFFMRHEYPELRGQKTHDLVALHEGVADSALWKNLRQQVLDRSDKIDVLYETPAEYLYQDPYINAVVGVEIKRNGESLKVKANNGVVMATGGFENNPKMIENYLGETSLNPIGSLYNKGIGVKMAEDVGAQLYNMANYESYGIFHGLTPKPEAGQRSQFLPFDWPAFHQGSLMVVGDDGTRYFNEDEMHRHGHIKNHGEWRIPNAQIHPYVIFDQKKYVELKSDKNAPYPEFLKLVIEADDIKELAKVLGVNAKTLKGTIKDFNRFAKKGRDYAYNRDGDTLTAFDDEGPYYAIAMVQGLLNTQGGPVHNAKTEVVDPDGNVIPHLYAVGELGSLMGRKYNGGSNLAENLIFGKIAGEQAAKIKAQVEVPNTNGAGSTDATAGASENAAPVNNGTAGLGSDAVEESFETGPNQFIGKSTAGMGNEVVVRVTVDDDNNIKDVEVLKQSESEDYGLKAIKELPKEIVAKNSVDVDSISGASASSNAIKEAVTNALKLAKKVTE</sequence>
<evidence type="ECO:0000256" key="4">
    <source>
        <dbReference type="ARBA" id="ARBA00015872"/>
    </source>
</evidence>
<dbReference type="RefSeq" id="WP_048704729.1">
    <property type="nucleotide sequence ID" value="NZ_CP012034.1"/>
</dbReference>
<evidence type="ECO:0000256" key="3">
    <source>
        <dbReference type="ARBA" id="ARBA00013137"/>
    </source>
</evidence>
<dbReference type="InterPro" id="IPR036188">
    <property type="entry name" value="FAD/NAD-bd_sf"/>
</dbReference>
<evidence type="ECO:0000256" key="8">
    <source>
        <dbReference type="ARBA" id="ARBA00049922"/>
    </source>
</evidence>
<dbReference type="OrthoDB" id="9806724at2"/>
<feature type="domain" description="FMN-binding" evidence="10">
    <location>
        <begin position="545"/>
        <end position="620"/>
    </location>
</feature>
<evidence type="ECO:0000256" key="6">
    <source>
        <dbReference type="ARBA" id="ARBA00022827"/>
    </source>
</evidence>
<dbReference type="AlphaFoldDB" id="A0A0H4R141"/>
<evidence type="ECO:0000256" key="2">
    <source>
        <dbReference type="ARBA" id="ARBA00001974"/>
    </source>
</evidence>
<keyword evidence="6" id="KW-0274">FAD</keyword>
<dbReference type="GO" id="GO:0010181">
    <property type="term" value="F:FMN binding"/>
    <property type="evidence" value="ECO:0007669"/>
    <property type="project" value="InterPro"/>
</dbReference>
<protein>
    <recommendedName>
        <fullName evidence="4">Urocanate reductase</fullName>
        <ecNumber evidence="3">1.3.99.33</ecNumber>
    </recommendedName>
</protein>
<dbReference type="Gene3D" id="3.90.1010.20">
    <property type="match status" value="1"/>
</dbReference>
<dbReference type="InterPro" id="IPR003953">
    <property type="entry name" value="FAD-dep_OxRdtase_2_FAD-bd"/>
</dbReference>
<dbReference type="Proteomes" id="UP000036106">
    <property type="component" value="Chromosome"/>
</dbReference>
<organism evidence="11 12">
    <name type="scientific">Companilactobacillus ginsenosidimutans</name>
    <dbReference type="NCBI Taxonomy" id="1007676"/>
    <lineage>
        <taxon>Bacteria</taxon>
        <taxon>Bacillati</taxon>
        <taxon>Bacillota</taxon>
        <taxon>Bacilli</taxon>
        <taxon>Lactobacillales</taxon>
        <taxon>Lactobacillaceae</taxon>
        <taxon>Companilactobacillus</taxon>
    </lineage>
</organism>
<dbReference type="PANTHER" id="PTHR43400">
    <property type="entry name" value="FUMARATE REDUCTASE"/>
    <property type="match status" value="1"/>
</dbReference>
<dbReference type="GO" id="GO:0033765">
    <property type="term" value="F:steroid dehydrogenase activity, acting on the CH-CH group of donors"/>
    <property type="evidence" value="ECO:0007669"/>
    <property type="project" value="UniProtKB-ARBA"/>
</dbReference>
<proteinExistence type="predicted"/>
<evidence type="ECO:0000256" key="7">
    <source>
        <dbReference type="ARBA" id="ARBA00023002"/>
    </source>
</evidence>
<dbReference type="GO" id="GO:0016020">
    <property type="term" value="C:membrane"/>
    <property type="evidence" value="ECO:0007669"/>
    <property type="project" value="InterPro"/>
</dbReference>
<name>A0A0H4R141_9LACO</name>
<gene>
    <name evidence="11" type="ORF">ABM34_07655</name>
</gene>
<dbReference type="InterPro" id="IPR050315">
    <property type="entry name" value="FAD-oxidoreductase_2"/>
</dbReference>
<dbReference type="SUPFAM" id="SSF51905">
    <property type="entry name" value="FAD/NAD(P)-binding domain"/>
    <property type="match status" value="1"/>
</dbReference>
<dbReference type="GO" id="GO:0008202">
    <property type="term" value="P:steroid metabolic process"/>
    <property type="evidence" value="ECO:0007669"/>
    <property type="project" value="UniProtKB-ARBA"/>
</dbReference>
<dbReference type="SUPFAM" id="SSF56425">
    <property type="entry name" value="Succinate dehydrogenase/fumarate reductase flavoprotein, catalytic domain"/>
    <property type="match status" value="1"/>
</dbReference>
<dbReference type="STRING" id="1007676.ABM34_07655"/>
<feature type="compositionally biased region" description="Low complexity" evidence="9">
    <location>
        <begin position="495"/>
        <end position="509"/>
    </location>
</feature>
<dbReference type="EMBL" id="CP012034">
    <property type="protein sequence ID" value="AKP67420.1"/>
    <property type="molecule type" value="Genomic_DNA"/>
</dbReference>
<accession>A0A0H4R141</accession>
<evidence type="ECO:0000256" key="5">
    <source>
        <dbReference type="ARBA" id="ARBA00022630"/>
    </source>
</evidence>
<keyword evidence="7" id="KW-0560">Oxidoreductase</keyword>
<comment type="cofactor">
    <cofactor evidence="2">
        <name>FAD</name>
        <dbReference type="ChEBI" id="CHEBI:57692"/>
    </cofactor>
</comment>
<dbReference type="PANTHER" id="PTHR43400:SF10">
    <property type="entry name" value="3-OXOSTEROID 1-DEHYDROGENASE"/>
    <property type="match status" value="1"/>
</dbReference>
<evidence type="ECO:0000256" key="9">
    <source>
        <dbReference type="SAM" id="MobiDB-lite"/>
    </source>
</evidence>
<dbReference type="Gene3D" id="3.90.700.10">
    <property type="entry name" value="Succinate dehydrogenase/fumarate reductase flavoprotein, catalytic domain"/>
    <property type="match status" value="1"/>
</dbReference>
<evidence type="ECO:0000313" key="12">
    <source>
        <dbReference type="Proteomes" id="UP000036106"/>
    </source>
</evidence>
<feature type="region of interest" description="Disordered" evidence="9">
    <location>
        <begin position="494"/>
        <end position="525"/>
    </location>
</feature>
<dbReference type="EC" id="1.3.99.33" evidence="3"/>
<dbReference type="PATRIC" id="fig|1007676.4.peg.1539"/>
<comment type="cofactor">
    <cofactor evidence="1">
        <name>FMN</name>
        <dbReference type="ChEBI" id="CHEBI:58210"/>
    </cofactor>
</comment>
<reference evidence="12" key="1">
    <citation type="submission" date="2015-07" db="EMBL/GenBank/DDBJ databases">
        <title>Lactobacillus ginsenosidimutans/EMML 3141/ whole genome sequencing.</title>
        <authorList>
            <person name="Kim M.K."/>
            <person name="Im W.-T."/>
            <person name="Srinivasan S."/>
            <person name="Lee J.-J."/>
        </authorList>
    </citation>
    <scope>NUCLEOTIDE SEQUENCE [LARGE SCALE GENOMIC DNA]</scope>
    <source>
        <strain evidence="12">EMML 3041</strain>
    </source>
</reference>
<dbReference type="Gene3D" id="3.50.50.60">
    <property type="entry name" value="FAD/NAD(P)-binding domain"/>
    <property type="match status" value="1"/>
</dbReference>
<dbReference type="SMART" id="SM00900">
    <property type="entry name" value="FMN_bind"/>
    <property type="match status" value="1"/>
</dbReference>
<dbReference type="Pfam" id="PF00890">
    <property type="entry name" value="FAD_binding_2"/>
    <property type="match status" value="1"/>
</dbReference>
<evidence type="ECO:0000313" key="11">
    <source>
        <dbReference type="EMBL" id="AKP67420.1"/>
    </source>
</evidence>
<dbReference type="KEGG" id="lgn:ABM34_07655"/>
<comment type="catalytic activity">
    <reaction evidence="8">
        <text>dihydrourocanate + A = urocanate + AH2</text>
        <dbReference type="Rhea" id="RHEA:36059"/>
        <dbReference type="ChEBI" id="CHEBI:13193"/>
        <dbReference type="ChEBI" id="CHEBI:17499"/>
        <dbReference type="ChEBI" id="CHEBI:27247"/>
        <dbReference type="ChEBI" id="CHEBI:72991"/>
        <dbReference type="EC" id="1.3.99.33"/>
    </reaction>
</comment>
<evidence type="ECO:0000256" key="1">
    <source>
        <dbReference type="ARBA" id="ARBA00001917"/>
    </source>
</evidence>
<dbReference type="InterPro" id="IPR007329">
    <property type="entry name" value="FMN-bd"/>
</dbReference>